<keyword evidence="2" id="KW-1185">Reference proteome</keyword>
<gene>
    <name evidence="1" type="ORF">ACHHYP_05137</name>
</gene>
<dbReference type="EMBL" id="JNBR01000567">
    <property type="protein sequence ID" value="OQR90931.1"/>
    <property type="molecule type" value="Genomic_DNA"/>
</dbReference>
<proteinExistence type="predicted"/>
<organism evidence="1 2">
    <name type="scientific">Achlya hypogyna</name>
    <name type="common">Oomycete</name>
    <name type="synonym">Protoachlya hypogyna</name>
    <dbReference type="NCBI Taxonomy" id="1202772"/>
    <lineage>
        <taxon>Eukaryota</taxon>
        <taxon>Sar</taxon>
        <taxon>Stramenopiles</taxon>
        <taxon>Oomycota</taxon>
        <taxon>Saprolegniomycetes</taxon>
        <taxon>Saprolegniales</taxon>
        <taxon>Achlyaceae</taxon>
        <taxon>Achlya</taxon>
    </lineage>
</organism>
<evidence type="ECO:0000313" key="2">
    <source>
        <dbReference type="Proteomes" id="UP000243579"/>
    </source>
</evidence>
<dbReference type="Proteomes" id="UP000243579">
    <property type="component" value="Unassembled WGS sequence"/>
</dbReference>
<dbReference type="PANTHER" id="PTHR37332:SF1">
    <property type="entry name" value="ELMO DOMAIN-CONTAINING PROTEIN"/>
    <property type="match status" value="1"/>
</dbReference>
<comment type="caution">
    <text evidence="1">The sequence shown here is derived from an EMBL/GenBank/DDBJ whole genome shotgun (WGS) entry which is preliminary data.</text>
</comment>
<dbReference type="STRING" id="1202772.A0A1V9YYZ5"/>
<dbReference type="AlphaFoldDB" id="A0A1V9YYZ5"/>
<reference evidence="1 2" key="1">
    <citation type="journal article" date="2014" name="Genome Biol. Evol.">
        <title>The secreted proteins of Achlya hypogyna and Thraustotheca clavata identify the ancestral oomycete secretome and reveal gene acquisitions by horizontal gene transfer.</title>
        <authorList>
            <person name="Misner I."/>
            <person name="Blouin N."/>
            <person name="Leonard G."/>
            <person name="Richards T.A."/>
            <person name="Lane C.E."/>
        </authorList>
    </citation>
    <scope>NUCLEOTIDE SEQUENCE [LARGE SCALE GENOMIC DNA]</scope>
    <source>
        <strain evidence="1 2">ATCC 48635</strain>
    </source>
</reference>
<dbReference type="PANTHER" id="PTHR37332">
    <property type="entry name" value="EXPRESSED PROTEIN"/>
    <property type="match status" value="1"/>
</dbReference>
<sequence>MQRSTSSSEADVGHDVEDLTRLAVQQRQKIIEDLVQLRRNDFAYLKALHMDPRQSYFLNVALLNESQLNLTSVLLPDSLTRRCHQLYYLGLSLGKLLESPNSAHLAIEGCQLMEELDFYFLPTTMQNMKLVVAPKSTLYERPADPIGTKDVTEPQRAVLSKWNQKPVYRRLLTPHISFPLDYCQLLVSVCEVLPLVYAKLLEDACSHNPFVFQSALRFDEKVKKLVLDAPSKQLATISADIIKTELAGLRGHKQM</sequence>
<evidence type="ECO:0000313" key="1">
    <source>
        <dbReference type="EMBL" id="OQR90931.1"/>
    </source>
</evidence>
<dbReference type="OrthoDB" id="14339at2759"/>
<protein>
    <submittedName>
        <fullName evidence="1">Uncharacterized protein</fullName>
    </submittedName>
</protein>
<accession>A0A1V9YYZ5</accession>
<name>A0A1V9YYZ5_ACHHY</name>